<evidence type="ECO:0000313" key="2">
    <source>
        <dbReference type="Proteomes" id="UP001589710"/>
    </source>
</evidence>
<evidence type="ECO:0000313" key="1">
    <source>
        <dbReference type="EMBL" id="MFB9572671.1"/>
    </source>
</evidence>
<organism evidence="1 2">
    <name type="scientific">Streptomyces yanii</name>
    <dbReference type="NCBI Taxonomy" id="78510"/>
    <lineage>
        <taxon>Bacteria</taxon>
        <taxon>Bacillati</taxon>
        <taxon>Actinomycetota</taxon>
        <taxon>Actinomycetes</taxon>
        <taxon>Kitasatosporales</taxon>
        <taxon>Streptomycetaceae</taxon>
        <taxon>Streptomyces</taxon>
    </lineage>
</organism>
<dbReference type="RefSeq" id="WP_345516736.1">
    <property type="nucleotide sequence ID" value="NZ_BAAAXD010000039.1"/>
</dbReference>
<dbReference type="Proteomes" id="UP001589710">
    <property type="component" value="Unassembled WGS sequence"/>
</dbReference>
<sequence length="63" mass="6236">MESTAVCPAGQTAVSGGWGSGYGVVPGASLQTTTNTFGDSWTVAFDNPTDDVLGGVAFAYCAA</sequence>
<gene>
    <name evidence="1" type="ORF">ACFFTL_10115</name>
</gene>
<proteinExistence type="predicted"/>
<dbReference type="EMBL" id="JBHMCG010000048">
    <property type="protein sequence ID" value="MFB9572671.1"/>
    <property type="molecule type" value="Genomic_DNA"/>
</dbReference>
<evidence type="ECO:0008006" key="3">
    <source>
        <dbReference type="Google" id="ProtNLM"/>
    </source>
</evidence>
<comment type="caution">
    <text evidence="1">The sequence shown here is derived from an EMBL/GenBank/DDBJ whole genome shotgun (WGS) entry which is preliminary data.</text>
</comment>
<name>A0ABV5R6C9_9ACTN</name>
<reference evidence="1 2" key="1">
    <citation type="submission" date="2024-09" db="EMBL/GenBank/DDBJ databases">
        <authorList>
            <person name="Sun Q."/>
            <person name="Mori K."/>
        </authorList>
    </citation>
    <scope>NUCLEOTIDE SEQUENCE [LARGE SCALE GENOMIC DNA]</scope>
    <source>
        <strain evidence="1 2">JCM 3331</strain>
    </source>
</reference>
<protein>
    <recommendedName>
        <fullName evidence="3">CBM2 domain-containing protein</fullName>
    </recommendedName>
</protein>
<accession>A0ABV5R6C9</accession>
<keyword evidence="2" id="KW-1185">Reference proteome</keyword>